<gene>
    <name evidence="2" type="ORF">NW762_010168</name>
</gene>
<name>A0A9W8RT82_9HYPO</name>
<dbReference type="AlphaFoldDB" id="A0A9W8RT82"/>
<evidence type="ECO:0000256" key="1">
    <source>
        <dbReference type="SAM" id="MobiDB-lite"/>
    </source>
</evidence>
<accession>A0A9W8RT82</accession>
<proteinExistence type="predicted"/>
<dbReference type="EMBL" id="JAOQAZ010000023">
    <property type="protein sequence ID" value="KAJ4253774.1"/>
    <property type="molecule type" value="Genomic_DNA"/>
</dbReference>
<reference evidence="2" key="1">
    <citation type="submission" date="2022-09" db="EMBL/GenBank/DDBJ databases">
        <title>Fusarium specimens isolated from Avocado Roots.</title>
        <authorList>
            <person name="Stajich J."/>
            <person name="Roper C."/>
            <person name="Heimlech-Rivalta G."/>
        </authorList>
    </citation>
    <scope>NUCLEOTIDE SEQUENCE</scope>
    <source>
        <strain evidence="2">CF00136</strain>
    </source>
</reference>
<keyword evidence="3" id="KW-1185">Reference proteome</keyword>
<feature type="region of interest" description="Disordered" evidence="1">
    <location>
        <begin position="1"/>
        <end position="28"/>
    </location>
</feature>
<evidence type="ECO:0000313" key="3">
    <source>
        <dbReference type="Proteomes" id="UP001152049"/>
    </source>
</evidence>
<protein>
    <submittedName>
        <fullName evidence="2">Uncharacterized protein</fullName>
    </submittedName>
</protein>
<dbReference type="OrthoDB" id="5410178at2759"/>
<feature type="compositionally biased region" description="Polar residues" evidence="1">
    <location>
        <begin position="11"/>
        <end position="28"/>
    </location>
</feature>
<evidence type="ECO:0000313" key="2">
    <source>
        <dbReference type="EMBL" id="KAJ4253774.1"/>
    </source>
</evidence>
<sequence length="110" mass="12161">MSDRSSVMAHSLSSAQTSSENTMVNNGSLENAMQGKGVHVDKDNHICWDEDAEQHPRNWNLGTKTYTAALICWLEMYMTAISSSGTATADSAREEYVVSRTLAYFAFVTM</sequence>
<comment type="caution">
    <text evidence="2">The sequence shown here is derived from an EMBL/GenBank/DDBJ whole genome shotgun (WGS) entry which is preliminary data.</text>
</comment>
<dbReference type="Proteomes" id="UP001152049">
    <property type="component" value="Unassembled WGS sequence"/>
</dbReference>
<organism evidence="2 3">
    <name type="scientific">Fusarium torreyae</name>
    <dbReference type="NCBI Taxonomy" id="1237075"/>
    <lineage>
        <taxon>Eukaryota</taxon>
        <taxon>Fungi</taxon>
        <taxon>Dikarya</taxon>
        <taxon>Ascomycota</taxon>
        <taxon>Pezizomycotina</taxon>
        <taxon>Sordariomycetes</taxon>
        <taxon>Hypocreomycetidae</taxon>
        <taxon>Hypocreales</taxon>
        <taxon>Nectriaceae</taxon>
        <taxon>Fusarium</taxon>
    </lineage>
</organism>